<evidence type="ECO:0000313" key="1">
    <source>
        <dbReference type="EMBL" id="MUI13124.1"/>
    </source>
</evidence>
<dbReference type="OrthoDB" id="197187at2"/>
<keyword evidence="2" id="KW-1185">Reference proteome</keyword>
<gene>
    <name evidence="1" type="ORF">GJV26_11720</name>
</gene>
<organism evidence="1 2">
    <name type="scientific">Pseudoduganella dura</name>
    <dbReference type="NCBI Taxonomy" id="321982"/>
    <lineage>
        <taxon>Bacteria</taxon>
        <taxon>Pseudomonadati</taxon>
        <taxon>Pseudomonadota</taxon>
        <taxon>Betaproteobacteria</taxon>
        <taxon>Burkholderiales</taxon>
        <taxon>Oxalobacteraceae</taxon>
        <taxon>Telluria group</taxon>
        <taxon>Pseudoduganella</taxon>
    </lineage>
</organism>
<dbReference type="EMBL" id="WNWM01000002">
    <property type="protein sequence ID" value="MUI13124.1"/>
    <property type="molecule type" value="Genomic_DNA"/>
</dbReference>
<dbReference type="InterPro" id="IPR008727">
    <property type="entry name" value="PAAR_motif"/>
</dbReference>
<dbReference type="Proteomes" id="UP000431684">
    <property type="component" value="Unassembled WGS sequence"/>
</dbReference>
<sequence length="88" mass="9149">MRNVIRLGDLTTHGGKVISAKATHFKVAGIAVACVGDLCVCPIQGHSNCRIVSGSERHHINGVALAFEGDETSCGAKLISSLANFKTS</sequence>
<evidence type="ECO:0000313" key="2">
    <source>
        <dbReference type="Proteomes" id="UP000431684"/>
    </source>
</evidence>
<comment type="caution">
    <text evidence="1">The sequence shown here is derived from an EMBL/GenBank/DDBJ whole genome shotgun (WGS) entry which is preliminary data.</text>
</comment>
<dbReference type="Pfam" id="PF05488">
    <property type="entry name" value="PAAR_motif"/>
    <property type="match status" value="1"/>
</dbReference>
<dbReference type="AlphaFoldDB" id="A0A6I3X8J3"/>
<dbReference type="RefSeq" id="WP_155708964.1">
    <property type="nucleotide sequence ID" value="NZ_BMWU01000040.1"/>
</dbReference>
<protein>
    <submittedName>
        <fullName evidence="1">PAAR domain-containing protein</fullName>
    </submittedName>
</protein>
<dbReference type="CDD" id="cd14744">
    <property type="entry name" value="PAAR_CT_2"/>
    <property type="match status" value="1"/>
</dbReference>
<accession>A0A6I3X8J3</accession>
<proteinExistence type="predicted"/>
<name>A0A6I3X8J3_9BURK</name>
<reference evidence="1 2" key="1">
    <citation type="submission" date="2019-11" db="EMBL/GenBank/DDBJ databases">
        <title>Draft Genome Sequences of Six Type Strains of the Genus Massilia.</title>
        <authorList>
            <person name="Miess H."/>
            <person name="Frediansyah A."/>
            <person name="Goeker M."/>
            <person name="Gross H."/>
        </authorList>
    </citation>
    <scope>NUCLEOTIDE SEQUENCE [LARGE SCALE GENOMIC DNA]</scope>
    <source>
        <strain evidence="1 2">DSM 17513</strain>
    </source>
</reference>
<dbReference type="Gene3D" id="2.60.200.60">
    <property type="match status" value="1"/>
</dbReference>